<dbReference type="EMBL" id="CP120682">
    <property type="protein sequence ID" value="WKN36265.1"/>
    <property type="molecule type" value="Genomic_DNA"/>
</dbReference>
<proteinExistence type="predicted"/>
<evidence type="ECO:0000256" key="6">
    <source>
        <dbReference type="ARBA" id="ARBA00022679"/>
    </source>
</evidence>
<keyword evidence="9" id="KW-0067">ATP-binding</keyword>
<evidence type="ECO:0000259" key="13">
    <source>
        <dbReference type="Pfam" id="PF00696"/>
    </source>
</evidence>
<evidence type="ECO:0000256" key="2">
    <source>
        <dbReference type="ARBA" id="ARBA00013065"/>
    </source>
</evidence>
<dbReference type="Pfam" id="PF00696">
    <property type="entry name" value="AA_kinase"/>
    <property type="match status" value="1"/>
</dbReference>
<accession>A0AA49JGC9</accession>
<dbReference type="CDD" id="cd04238">
    <property type="entry name" value="AAK_NAGK-like"/>
    <property type="match status" value="1"/>
</dbReference>
<evidence type="ECO:0000256" key="11">
    <source>
        <dbReference type="ARBA" id="ARBA00030639"/>
    </source>
</evidence>
<evidence type="ECO:0000256" key="4">
    <source>
        <dbReference type="ARBA" id="ARBA00022571"/>
    </source>
</evidence>
<evidence type="ECO:0000256" key="8">
    <source>
        <dbReference type="ARBA" id="ARBA00022777"/>
    </source>
</evidence>
<evidence type="ECO:0000256" key="3">
    <source>
        <dbReference type="ARBA" id="ARBA00021197"/>
    </source>
</evidence>
<sequence length="267" mass="28914">MSQLSVIKIGGKVIDQPDALQKFLTGFSRIPSPKILVHGGGTSASQFAEKVGVPVQMVEGRRITDAAMLKVVVMIYAGWVNKQIVSGLQARSNQALGVTGADLNLIKSRKRPPQPIDFGYVGDVTQVNSAALKGLLEQGVVPVLAPITHDGKGNLLNTNADTIAAEVAMAMASDYDVHVGFCFEKKGVLLDVEDENSVLNTLSYRKFQELRAIEKINAGMIPKLDNAFRILESGVGSVRVMHFGDINHWTETFSSNQYFLGTKLQTT</sequence>
<reference evidence="14" key="1">
    <citation type="journal article" date="2023" name="Comput. Struct. Biotechnol. J.">
        <title>Discovery of a novel marine Bacteroidetes with a rich repertoire of carbohydrate-active enzymes.</title>
        <authorList>
            <person name="Chen B."/>
            <person name="Liu G."/>
            <person name="Chen Q."/>
            <person name="Wang H."/>
            <person name="Liu L."/>
            <person name="Tang K."/>
        </authorList>
    </citation>
    <scope>NUCLEOTIDE SEQUENCE</scope>
    <source>
        <strain evidence="14">TK19036</strain>
    </source>
</reference>
<dbReference type="PIRSF" id="PIRSF000728">
    <property type="entry name" value="NAGK"/>
    <property type="match status" value="1"/>
</dbReference>
<keyword evidence="8 14" id="KW-0418">Kinase</keyword>
<feature type="domain" description="Aspartate/glutamate/uridylate kinase" evidence="13">
    <location>
        <begin position="5"/>
        <end position="241"/>
    </location>
</feature>
<gene>
    <name evidence="14" type="primary">argB</name>
    <name evidence="14" type="ORF">K4G66_28275</name>
</gene>
<evidence type="ECO:0000256" key="10">
    <source>
        <dbReference type="ARBA" id="ARBA00030178"/>
    </source>
</evidence>
<dbReference type="InterPro" id="IPR004662">
    <property type="entry name" value="AcgluKinase_fam"/>
</dbReference>
<name>A0AA49JGC9_9BACT</name>
<dbReference type="InterPro" id="IPR036393">
    <property type="entry name" value="AceGlu_kinase-like_sf"/>
</dbReference>
<dbReference type="EC" id="2.7.2.8" evidence="2"/>
<keyword evidence="6 14" id="KW-0808">Transferase</keyword>
<dbReference type="PANTHER" id="PTHR23342">
    <property type="entry name" value="N-ACETYLGLUTAMATE SYNTHASE"/>
    <property type="match status" value="1"/>
</dbReference>
<dbReference type="PANTHER" id="PTHR23342:SF0">
    <property type="entry name" value="N-ACETYLGLUTAMATE SYNTHASE, MITOCHONDRIAL"/>
    <property type="match status" value="1"/>
</dbReference>
<comment type="pathway">
    <text evidence="1">Amino-acid biosynthesis; L-arginine biosynthesis; N(2)-acetyl-L-ornithine from L-glutamate: step 2/4.</text>
</comment>
<dbReference type="GO" id="GO:0005524">
    <property type="term" value="F:ATP binding"/>
    <property type="evidence" value="ECO:0007669"/>
    <property type="project" value="UniProtKB-KW"/>
</dbReference>
<dbReference type="NCBIfam" id="TIGR00761">
    <property type="entry name" value="argB"/>
    <property type="match status" value="1"/>
</dbReference>
<evidence type="ECO:0000256" key="12">
    <source>
        <dbReference type="ARBA" id="ARBA00048141"/>
    </source>
</evidence>
<protein>
    <recommendedName>
        <fullName evidence="3">Acetylglutamate kinase</fullName>
        <ecNumber evidence="2">2.7.2.8</ecNumber>
    </recommendedName>
    <alternativeName>
        <fullName evidence="10">N-acetyl-L-glutamate 5-phosphotransferase</fullName>
    </alternativeName>
    <alternativeName>
        <fullName evidence="11">NAG kinase</fullName>
    </alternativeName>
</protein>
<dbReference type="GO" id="GO:0003991">
    <property type="term" value="F:acetylglutamate kinase activity"/>
    <property type="evidence" value="ECO:0007669"/>
    <property type="project" value="UniProtKB-EC"/>
</dbReference>
<dbReference type="InterPro" id="IPR001048">
    <property type="entry name" value="Asp/Glu/Uridylate_kinase"/>
</dbReference>
<reference evidence="14" key="2">
    <citation type="journal article" date="2024" name="Antonie Van Leeuwenhoek">
        <title>Roseihalotalea indica gen. nov., sp. nov., a halophilic Bacteroidetes from mesopelagic Southwest Indian Ocean with higher carbohydrate metabolic potential.</title>
        <authorList>
            <person name="Chen B."/>
            <person name="Zhang M."/>
            <person name="Lin D."/>
            <person name="Ye J."/>
            <person name="Tang K."/>
        </authorList>
    </citation>
    <scope>NUCLEOTIDE SEQUENCE</scope>
    <source>
        <strain evidence="14">TK19036</strain>
    </source>
</reference>
<organism evidence="14">
    <name type="scientific">Roseihalotalea indica</name>
    <dbReference type="NCBI Taxonomy" id="2867963"/>
    <lineage>
        <taxon>Bacteria</taxon>
        <taxon>Pseudomonadati</taxon>
        <taxon>Bacteroidota</taxon>
        <taxon>Cytophagia</taxon>
        <taxon>Cytophagales</taxon>
        <taxon>Catalimonadaceae</taxon>
        <taxon>Roseihalotalea</taxon>
    </lineage>
</organism>
<keyword evidence="4" id="KW-0055">Arginine biosynthesis</keyword>
<dbReference type="AlphaFoldDB" id="A0AA49JGC9"/>
<keyword evidence="7" id="KW-0547">Nucleotide-binding</keyword>
<evidence type="ECO:0000256" key="5">
    <source>
        <dbReference type="ARBA" id="ARBA00022605"/>
    </source>
</evidence>
<dbReference type="SUPFAM" id="SSF53633">
    <property type="entry name" value="Carbamate kinase-like"/>
    <property type="match status" value="1"/>
</dbReference>
<dbReference type="GO" id="GO:0006526">
    <property type="term" value="P:L-arginine biosynthetic process"/>
    <property type="evidence" value="ECO:0007669"/>
    <property type="project" value="UniProtKB-KW"/>
</dbReference>
<dbReference type="Gene3D" id="3.40.1160.10">
    <property type="entry name" value="Acetylglutamate kinase-like"/>
    <property type="match status" value="1"/>
</dbReference>
<comment type="catalytic activity">
    <reaction evidence="12">
        <text>N-acetyl-L-glutamate + ATP = N-acetyl-L-glutamyl 5-phosphate + ADP</text>
        <dbReference type="Rhea" id="RHEA:14629"/>
        <dbReference type="ChEBI" id="CHEBI:30616"/>
        <dbReference type="ChEBI" id="CHEBI:44337"/>
        <dbReference type="ChEBI" id="CHEBI:57936"/>
        <dbReference type="ChEBI" id="CHEBI:456216"/>
        <dbReference type="EC" id="2.7.2.8"/>
    </reaction>
</comment>
<dbReference type="GO" id="GO:0005737">
    <property type="term" value="C:cytoplasm"/>
    <property type="evidence" value="ECO:0007669"/>
    <property type="project" value="InterPro"/>
</dbReference>
<evidence type="ECO:0000256" key="9">
    <source>
        <dbReference type="ARBA" id="ARBA00022840"/>
    </source>
</evidence>
<evidence type="ECO:0000256" key="1">
    <source>
        <dbReference type="ARBA" id="ARBA00004828"/>
    </source>
</evidence>
<evidence type="ECO:0000313" key="14">
    <source>
        <dbReference type="EMBL" id="WKN36265.1"/>
    </source>
</evidence>
<evidence type="ECO:0000256" key="7">
    <source>
        <dbReference type="ARBA" id="ARBA00022741"/>
    </source>
</evidence>
<keyword evidence="5" id="KW-0028">Amino-acid biosynthesis</keyword>